<evidence type="ECO:0000313" key="1">
    <source>
        <dbReference type="EMBL" id="GIQ66946.1"/>
    </source>
</evidence>
<gene>
    <name evidence="1" type="ORF">PACILC2_55140</name>
</gene>
<reference evidence="1 2" key="1">
    <citation type="submission" date="2021-04" db="EMBL/GenBank/DDBJ databases">
        <title>Draft genome sequence of Paenibacillus cisolokensis, LC2-13A.</title>
        <authorList>
            <person name="Uke A."/>
            <person name="Chhe C."/>
            <person name="Baramee S."/>
            <person name="Kosugi A."/>
        </authorList>
    </citation>
    <scope>NUCLEOTIDE SEQUENCE [LARGE SCALE GENOMIC DNA]</scope>
    <source>
        <strain evidence="1 2">LC2-13A</strain>
    </source>
</reference>
<dbReference type="InterPro" id="IPR036390">
    <property type="entry name" value="WH_DNA-bd_sf"/>
</dbReference>
<protein>
    <recommendedName>
        <fullName evidence="3">HTH gntR-type domain-containing protein</fullName>
    </recommendedName>
</protein>
<dbReference type="EMBL" id="BOVJ01000230">
    <property type="protein sequence ID" value="GIQ66946.1"/>
    <property type="molecule type" value="Genomic_DNA"/>
</dbReference>
<comment type="caution">
    <text evidence="1">The sequence shown here is derived from an EMBL/GenBank/DDBJ whole genome shotgun (WGS) entry which is preliminary data.</text>
</comment>
<dbReference type="RefSeq" id="WP_244863835.1">
    <property type="nucleotide sequence ID" value="NZ_BOVJ01000230.1"/>
</dbReference>
<keyword evidence="2" id="KW-1185">Reference proteome</keyword>
<name>A0ABQ4NGC6_9BACL</name>
<evidence type="ECO:0000313" key="2">
    <source>
        <dbReference type="Proteomes" id="UP000680304"/>
    </source>
</evidence>
<dbReference type="Gene3D" id="1.10.10.10">
    <property type="entry name" value="Winged helix-like DNA-binding domain superfamily/Winged helix DNA-binding domain"/>
    <property type="match status" value="1"/>
</dbReference>
<organism evidence="1 2">
    <name type="scientific">Paenibacillus cisolokensis</name>
    <dbReference type="NCBI Taxonomy" id="1658519"/>
    <lineage>
        <taxon>Bacteria</taxon>
        <taxon>Bacillati</taxon>
        <taxon>Bacillota</taxon>
        <taxon>Bacilli</taxon>
        <taxon>Bacillales</taxon>
        <taxon>Paenibacillaceae</taxon>
        <taxon>Paenibacillus</taxon>
    </lineage>
</organism>
<proteinExistence type="predicted"/>
<dbReference type="Proteomes" id="UP000680304">
    <property type="component" value="Unassembled WGS sequence"/>
</dbReference>
<sequence>MSDKPSRTTFRKRLDEMVSQLREEIVAGKRAIGEFLPSEQALGEQFQLSKIPSAKDWTCSSRRG</sequence>
<evidence type="ECO:0008006" key="3">
    <source>
        <dbReference type="Google" id="ProtNLM"/>
    </source>
</evidence>
<dbReference type="SUPFAM" id="SSF46785">
    <property type="entry name" value="Winged helix' DNA-binding domain"/>
    <property type="match status" value="1"/>
</dbReference>
<dbReference type="InterPro" id="IPR036388">
    <property type="entry name" value="WH-like_DNA-bd_sf"/>
</dbReference>
<accession>A0ABQ4NGC6</accession>